<reference evidence="5 6" key="1">
    <citation type="submission" date="2017-06" db="EMBL/GenBank/DDBJ databases">
        <title>Ant-infecting Ophiocordyceps genomes reveal a high diversity of potential behavioral manipulation genes and a possible major role for enterotoxins.</title>
        <authorList>
            <person name="De Bekker C."/>
            <person name="Evans H.C."/>
            <person name="Brachmann A."/>
            <person name="Hughes D.P."/>
        </authorList>
    </citation>
    <scope>NUCLEOTIDE SEQUENCE [LARGE SCALE GENOMIC DNA]</scope>
    <source>
        <strain evidence="5 6">1348a</strain>
    </source>
</reference>
<dbReference type="PANTHER" id="PTHR19965:SF82">
    <property type="entry name" value="THO COMPLEX SUBUNIT 4"/>
    <property type="match status" value="1"/>
</dbReference>
<gene>
    <name evidence="5" type="ORF">CDD82_2241</name>
</gene>
<dbReference type="Pfam" id="PF00076">
    <property type="entry name" value="RRM_1"/>
    <property type="match status" value="1"/>
</dbReference>
<evidence type="ECO:0000313" key="5">
    <source>
        <dbReference type="EMBL" id="PHH60718.1"/>
    </source>
</evidence>
<dbReference type="Gene3D" id="3.30.70.330">
    <property type="match status" value="1"/>
</dbReference>
<accession>A0A2C5XFH5</accession>
<evidence type="ECO:0000256" key="2">
    <source>
        <dbReference type="PROSITE-ProRule" id="PRU00176"/>
    </source>
</evidence>
<feature type="region of interest" description="Disordered" evidence="3">
    <location>
        <begin position="170"/>
        <end position="307"/>
    </location>
</feature>
<keyword evidence="6" id="KW-1185">Reference proteome</keyword>
<feature type="compositionally biased region" description="Basic and acidic residues" evidence="3">
    <location>
        <begin position="1"/>
        <end position="18"/>
    </location>
</feature>
<dbReference type="CDD" id="cd12418">
    <property type="entry name" value="RRM_Aly_REF_like"/>
    <property type="match status" value="1"/>
</dbReference>
<dbReference type="InterPro" id="IPR051229">
    <property type="entry name" value="ALYREF_mRNA_export"/>
</dbReference>
<evidence type="ECO:0000256" key="1">
    <source>
        <dbReference type="ARBA" id="ARBA00022884"/>
    </source>
</evidence>
<dbReference type="EMBL" id="NJEU01001784">
    <property type="protein sequence ID" value="PHH60718.1"/>
    <property type="molecule type" value="Genomic_DNA"/>
</dbReference>
<dbReference type="SMART" id="SM00360">
    <property type="entry name" value="RRM"/>
    <property type="match status" value="1"/>
</dbReference>
<comment type="caution">
    <text evidence="5">The sequence shown here is derived from an EMBL/GenBank/DDBJ whole genome shotgun (WGS) entry which is preliminary data.</text>
</comment>
<dbReference type="PANTHER" id="PTHR19965">
    <property type="entry name" value="RNA AND EXPORT FACTOR BINDING PROTEIN"/>
    <property type="match status" value="1"/>
</dbReference>
<organism evidence="5 6">
    <name type="scientific">Ophiocordyceps australis</name>
    <dbReference type="NCBI Taxonomy" id="1399860"/>
    <lineage>
        <taxon>Eukaryota</taxon>
        <taxon>Fungi</taxon>
        <taxon>Dikarya</taxon>
        <taxon>Ascomycota</taxon>
        <taxon>Pezizomycotina</taxon>
        <taxon>Sordariomycetes</taxon>
        <taxon>Hypocreomycetidae</taxon>
        <taxon>Hypocreales</taxon>
        <taxon>Ophiocordycipitaceae</taxon>
        <taxon>Ophiocordyceps</taxon>
    </lineage>
</organism>
<dbReference type="SUPFAM" id="SSF54928">
    <property type="entry name" value="RNA-binding domain, RBD"/>
    <property type="match status" value="1"/>
</dbReference>
<name>A0A2C5XFH5_9HYPO</name>
<dbReference type="Proteomes" id="UP000224854">
    <property type="component" value="Unassembled WGS sequence"/>
</dbReference>
<dbReference type="InterPro" id="IPR025715">
    <property type="entry name" value="FoP_C"/>
</dbReference>
<evidence type="ECO:0000259" key="4">
    <source>
        <dbReference type="PROSITE" id="PS50102"/>
    </source>
</evidence>
<protein>
    <recommendedName>
        <fullName evidence="4">RRM domain-containing protein</fullName>
    </recommendedName>
</protein>
<feature type="region of interest" description="Disordered" evidence="3">
    <location>
        <begin position="1"/>
        <end position="51"/>
    </location>
</feature>
<dbReference type="OrthoDB" id="5382468at2759"/>
<feature type="compositionally biased region" description="Basic and acidic residues" evidence="3">
    <location>
        <begin position="33"/>
        <end position="51"/>
    </location>
</feature>
<dbReference type="InterPro" id="IPR035979">
    <property type="entry name" value="RBD_domain_sf"/>
</dbReference>
<dbReference type="PROSITE" id="PS50102">
    <property type="entry name" value="RRM"/>
    <property type="match status" value="1"/>
</dbReference>
<dbReference type="GO" id="GO:0003729">
    <property type="term" value="F:mRNA binding"/>
    <property type="evidence" value="ECO:0007669"/>
    <property type="project" value="TreeGrafter"/>
</dbReference>
<evidence type="ECO:0000256" key="3">
    <source>
        <dbReference type="SAM" id="MobiDB-lite"/>
    </source>
</evidence>
<dbReference type="GO" id="GO:0005634">
    <property type="term" value="C:nucleus"/>
    <property type="evidence" value="ECO:0007669"/>
    <property type="project" value="TreeGrafter"/>
</dbReference>
<evidence type="ECO:0000313" key="6">
    <source>
        <dbReference type="Proteomes" id="UP000224854"/>
    </source>
</evidence>
<keyword evidence="1 2" id="KW-0694">RNA-binding</keyword>
<dbReference type="SMART" id="SM01218">
    <property type="entry name" value="FoP_duplication"/>
    <property type="match status" value="1"/>
</dbReference>
<dbReference type="AlphaFoldDB" id="A0A2C5XFH5"/>
<proteinExistence type="predicted"/>
<feature type="domain" description="RRM" evidence="4">
    <location>
        <begin position="88"/>
        <end position="165"/>
    </location>
</feature>
<sequence>MADKMDRGLDEIIADTRRGGPSSRRGGGHGRRDRHDNYPRDGVRKSTREYHRGIDSEWVHDRYQDNNSRRTAPRRQREIPYVSEPRGSKLKVENIHYDLTEDDLDELFTRIGPVTRLQLLYDRAGRSEGIAFVTYESRDDAKEAIRQFDGANANGQPIYLSLLHSAPTRNPFDTAHMPSRPLAERISAPKGRSRSWSPHGRQDDDDQGSSRKGIDRYTPGAARRSRSPMQRGRGGRRPGAGRDGLNRDQQSTRGGRAIIRSKKTQNELDAEMEDYFAGNRAPSLSLGAESSNKAAGVAANEDVDMIG</sequence>
<dbReference type="InterPro" id="IPR012677">
    <property type="entry name" value="Nucleotide-bd_a/b_plait_sf"/>
</dbReference>
<dbReference type="InterPro" id="IPR000504">
    <property type="entry name" value="RRM_dom"/>
</dbReference>